<name>A0ACB0LG73_TRIPR</name>
<keyword evidence="2" id="KW-1185">Reference proteome</keyword>
<organism evidence="1 2">
    <name type="scientific">Trifolium pratense</name>
    <name type="common">Red clover</name>
    <dbReference type="NCBI Taxonomy" id="57577"/>
    <lineage>
        <taxon>Eukaryota</taxon>
        <taxon>Viridiplantae</taxon>
        <taxon>Streptophyta</taxon>
        <taxon>Embryophyta</taxon>
        <taxon>Tracheophyta</taxon>
        <taxon>Spermatophyta</taxon>
        <taxon>Magnoliopsida</taxon>
        <taxon>eudicotyledons</taxon>
        <taxon>Gunneridae</taxon>
        <taxon>Pentapetalae</taxon>
        <taxon>rosids</taxon>
        <taxon>fabids</taxon>
        <taxon>Fabales</taxon>
        <taxon>Fabaceae</taxon>
        <taxon>Papilionoideae</taxon>
        <taxon>50 kb inversion clade</taxon>
        <taxon>NPAAA clade</taxon>
        <taxon>Hologalegina</taxon>
        <taxon>IRL clade</taxon>
        <taxon>Trifolieae</taxon>
        <taxon>Trifolium</taxon>
    </lineage>
</organism>
<accession>A0ACB0LG73</accession>
<evidence type="ECO:0000313" key="2">
    <source>
        <dbReference type="Proteomes" id="UP001177021"/>
    </source>
</evidence>
<proteinExistence type="predicted"/>
<reference evidence="1" key="1">
    <citation type="submission" date="2023-10" db="EMBL/GenBank/DDBJ databases">
        <authorList>
            <person name="Rodriguez Cubillos JULIANA M."/>
            <person name="De Vega J."/>
        </authorList>
    </citation>
    <scope>NUCLEOTIDE SEQUENCE</scope>
</reference>
<protein>
    <submittedName>
        <fullName evidence="1">Uncharacterized protein</fullName>
    </submittedName>
</protein>
<comment type="caution">
    <text evidence="1">The sequence shown here is derived from an EMBL/GenBank/DDBJ whole genome shotgun (WGS) entry which is preliminary data.</text>
</comment>
<sequence length="217" mass="23856">MIQTMSDPPPNEFFQFYHQNFPNQTPPPNYTSITTNTTPSSTIPPETINPTSPTSATNLGPEGRVSKPIRRRSRASRRTPTTLLNTDTTNFRAMVQQFTGGPIAPFAAAATSSPPSFSTLAGLGLGPRASLPINQSIMSHPFYQHPQQLQQQYQQQHYNMYSGNVNTQTSGVGGDENMFFQRIISNPRPSNNINNNVVNDQIQGEDESGFFPSTSSC</sequence>
<evidence type="ECO:0000313" key="1">
    <source>
        <dbReference type="EMBL" id="CAJ2668428.1"/>
    </source>
</evidence>
<gene>
    <name evidence="1" type="ORF">MILVUS5_LOCUS32811</name>
</gene>
<dbReference type="Proteomes" id="UP001177021">
    <property type="component" value="Unassembled WGS sequence"/>
</dbReference>
<dbReference type="EMBL" id="CASHSV030000513">
    <property type="protein sequence ID" value="CAJ2668428.1"/>
    <property type="molecule type" value="Genomic_DNA"/>
</dbReference>